<evidence type="ECO:0000256" key="13">
    <source>
        <dbReference type="HAMAP-Rule" id="MF_00942"/>
    </source>
</evidence>
<dbReference type="InterPro" id="IPR023170">
    <property type="entry name" value="HhH_base_excis_C"/>
</dbReference>
<gene>
    <name evidence="13" type="primary">nth</name>
    <name evidence="15" type="ORF">MPEBLZ_04116</name>
</gene>
<feature type="binding site" evidence="13">
    <location>
        <position position="188"/>
    </location>
    <ligand>
        <name>[4Fe-4S] cluster</name>
        <dbReference type="ChEBI" id="CHEBI:49883"/>
    </ligand>
</feature>
<dbReference type="FunFam" id="1.10.1670.10:FF:000001">
    <property type="entry name" value="Endonuclease III"/>
    <property type="match status" value="1"/>
</dbReference>
<evidence type="ECO:0000256" key="11">
    <source>
        <dbReference type="ARBA" id="ARBA00023295"/>
    </source>
</evidence>
<evidence type="ECO:0000256" key="10">
    <source>
        <dbReference type="ARBA" id="ARBA00023239"/>
    </source>
</evidence>
<keyword evidence="4 13" id="KW-0227">DNA damage</keyword>
<evidence type="ECO:0000256" key="3">
    <source>
        <dbReference type="ARBA" id="ARBA00022723"/>
    </source>
</evidence>
<dbReference type="GO" id="GO:0006285">
    <property type="term" value="P:base-excision repair, AP site formation"/>
    <property type="evidence" value="ECO:0007669"/>
    <property type="project" value="TreeGrafter"/>
</dbReference>
<keyword evidence="8 13" id="KW-0238">DNA-binding</keyword>
<keyword evidence="10 13" id="KW-0456">Lyase</keyword>
<dbReference type="FunFam" id="1.10.340.30:FF:000001">
    <property type="entry name" value="Endonuclease III"/>
    <property type="match status" value="1"/>
</dbReference>
<comment type="catalytic activity">
    <reaction evidence="12">
        <text>Hydrolyzes mismatched double-stranded DNA and polynucleotides, releasing free thymine.</text>
        <dbReference type="EC" id="3.2.2.29"/>
    </reaction>
</comment>
<comment type="function">
    <text evidence="13">DNA repair enzyme that has both DNA N-glycosylase activity and AP-lyase activity. The DNA N-glycosylase activity releases various damaged pyrimidines from DNA by cleaving the N-glycosidic bond, leaving an AP (apurinic/apyrimidinic) site. The AP-lyase activity cleaves the phosphodiester bond 3' to the AP site by a beta-elimination, leaving a 3'-terminal unsaturated sugar and a product with a terminal 5'-phosphate.</text>
</comment>
<dbReference type="InterPro" id="IPR011257">
    <property type="entry name" value="DNA_glycosylase"/>
</dbReference>
<dbReference type="InterPro" id="IPR004036">
    <property type="entry name" value="Endonuclease-III-like_CS2"/>
</dbReference>
<feature type="binding site" evidence="13">
    <location>
        <position position="195"/>
    </location>
    <ligand>
        <name>[4Fe-4S] cluster</name>
        <dbReference type="ChEBI" id="CHEBI:49883"/>
    </ligand>
</feature>
<organism evidence="15 16">
    <name type="scientific">Candidatus Methanoperedens nitratireducens</name>
    <dbReference type="NCBI Taxonomy" id="1392998"/>
    <lineage>
        <taxon>Archaea</taxon>
        <taxon>Methanobacteriati</taxon>
        <taxon>Methanobacteriota</taxon>
        <taxon>Stenosarchaea group</taxon>
        <taxon>Methanomicrobia</taxon>
        <taxon>Methanosarcinales</taxon>
        <taxon>ANME-2 cluster</taxon>
        <taxon>Candidatus Methanoperedentaceae</taxon>
        <taxon>Candidatus Methanoperedens</taxon>
    </lineage>
</organism>
<protein>
    <recommendedName>
        <fullName evidence="13">Endonuclease III</fullName>
        <ecNumber evidence="13">4.2.99.18</ecNumber>
    </recommendedName>
    <alternativeName>
        <fullName evidence="13">DNA-(apurinic or apyrimidinic site) lyase</fullName>
    </alternativeName>
</protein>
<dbReference type="CDD" id="cd00056">
    <property type="entry name" value="ENDO3c"/>
    <property type="match status" value="1"/>
</dbReference>
<dbReference type="PIRSF" id="PIRSF001435">
    <property type="entry name" value="Nth"/>
    <property type="match status" value="1"/>
</dbReference>
<dbReference type="GO" id="GO:0003677">
    <property type="term" value="F:DNA binding"/>
    <property type="evidence" value="ECO:0007669"/>
    <property type="project" value="UniProtKB-UniRule"/>
</dbReference>
<dbReference type="Pfam" id="PF00730">
    <property type="entry name" value="HhH-GPD"/>
    <property type="match status" value="1"/>
</dbReference>
<dbReference type="Gene3D" id="1.10.340.30">
    <property type="entry name" value="Hypothetical protein, domain 2"/>
    <property type="match status" value="1"/>
</dbReference>
<proteinExistence type="inferred from homology"/>
<dbReference type="InterPro" id="IPR005759">
    <property type="entry name" value="Nth"/>
</dbReference>
<dbReference type="EC" id="4.2.99.18" evidence="13"/>
<dbReference type="GO" id="GO:0046872">
    <property type="term" value="F:metal ion binding"/>
    <property type="evidence" value="ECO:0007669"/>
    <property type="project" value="UniProtKB-KW"/>
</dbReference>
<dbReference type="Pfam" id="PF10576">
    <property type="entry name" value="EndIII_4Fe-2S"/>
    <property type="match status" value="1"/>
</dbReference>
<evidence type="ECO:0000256" key="7">
    <source>
        <dbReference type="ARBA" id="ARBA00023014"/>
    </source>
</evidence>
<reference evidence="15 16" key="1">
    <citation type="submission" date="2015-09" db="EMBL/GenBank/DDBJ databases">
        <title>A metagenomics-based metabolic model of nitrate-dependent anaerobic oxidation of methane by Methanoperedens-like archaea.</title>
        <authorList>
            <person name="Arshad A."/>
            <person name="Speth D.R."/>
            <person name="De Graaf R.M."/>
            <person name="Op Den Camp H.J."/>
            <person name="Jetten M.S."/>
            <person name="Welte C.U."/>
        </authorList>
    </citation>
    <scope>NUCLEOTIDE SEQUENCE [LARGE SCALE GENOMIC DNA]</scope>
</reference>
<dbReference type="Pfam" id="PF00633">
    <property type="entry name" value="HHH"/>
    <property type="match status" value="1"/>
</dbReference>
<dbReference type="SMART" id="SM00525">
    <property type="entry name" value="FES"/>
    <property type="match status" value="1"/>
</dbReference>
<dbReference type="PANTHER" id="PTHR10359:SF18">
    <property type="entry name" value="ENDONUCLEASE III"/>
    <property type="match status" value="1"/>
</dbReference>
<dbReference type="GO" id="GO:0141016">
    <property type="term" value="F:G/T mismatch-specific thymine-DNA glycosylase activity"/>
    <property type="evidence" value="ECO:0007669"/>
    <property type="project" value="UniProtKB-EC"/>
</dbReference>
<dbReference type="AlphaFoldDB" id="A0A0P8CFJ7"/>
<dbReference type="HAMAP" id="MF_00942">
    <property type="entry name" value="Nth"/>
    <property type="match status" value="1"/>
</dbReference>
<keyword evidence="5 13" id="KW-0378">Hydrolase</keyword>
<evidence type="ECO:0000256" key="8">
    <source>
        <dbReference type="ARBA" id="ARBA00023125"/>
    </source>
</evidence>
<feature type="binding site" evidence="13">
    <location>
        <position position="204"/>
    </location>
    <ligand>
        <name>[4Fe-4S] cluster</name>
        <dbReference type="ChEBI" id="CHEBI:49883"/>
    </ligand>
</feature>
<evidence type="ECO:0000256" key="2">
    <source>
        <dbReference type="ARBA" id="ARBA00022485"/>
    </source>
</evidence>
<comment type="catalytic activity">
    <reaction evidence="13">
        <text>2'-deoxyribonucleotide-(2'-deoxyribose 5'-phosphate)-2'-deoxyribonucleotide-DNA = a 3'-end 2'-deoxyribonucleotide-(2,3-dehydro-2,3-deoxyribose 5'-phosphate)-DNA + a 5'-end 5'-phospho-2'-deoxyribonucleoside-DNA + H(+)</text>
        <dbReference type="Rhea" id="RHEA:66592"/>
        <dbReference type="Rhea" id="RHEA-COMP:13180"/>
        <dbReference type="Rhea" id="RHEA-COMP:16897"/>
        <dbReference type="Rhea" id="RHEA-COMP:17067"/>
        <dbReference type="ChEBI" id="CHEBI:15378"/>
        <dbReference type="ChEBI" id="CHEBI:136412"/>
        <dbReference type="ChEBI" id="CHEBI:157695"/>
        <dbReference type="ChEBI" id="CHEBI:167181"/>
        <dbReference type="EC" id="4.2.99.18"/>
    </reaction>
</comment>
<feature type="binding site" evidence="13">
    <location>
        <position position="198"/>
    </location>
    <ligand>
        <name>[4Fe-4S] cluster</name>
        <dbReference type="ChEBI" id="CHEBI:49883"/>
    </ligand>
</feature>
<keyword evidence="9 13" id="KW-0234">DNA repair</keyword>
<dbReference type="SMART" id="SM00478">
    <property type="entry name" value="ENDO3c"/>
    <property type="match status" value="1"/>
</dbReference>
<dbReference type="GO" id="GO:0140078">
    <property type="term" value="F:class I DNA-(apurinic or apyrimidinic site) endonuclease activity"/>
    <property type="evidence" value="ECO:0007669"/>
    <property type="project" value="UniProtKB-EC"/>
</dbReference>
<comment type="caution">
    <text evidence="15">The sequence shown here is derived from an EMBL/GenBank/DDBJ whole genome shotgun (WGS) entry which is preliminary data.</text>
</comment>
<evidence type="ECO:0000259" key="14">
    <source>
        <dbReference type="SMART" id="SM00478"/>
    </source>
</evidence>
<keyword evidence="6 13" id="KW-0408">Iron</keyword>
<keyword evidence="11 13" id="KW-0326">Glycosidase</keyword>
<dbReference type="EMBL" id="LKCM01000372">
    <property type="protein sequence ID" value="KPQ41335.1"/>
    <property type="molecule type" value="Genomic_DNA"/>
</dbReference>
<sequence length="211" mass="23680">MADDTANEIIALLKKEYPGVKIALHYSDPLELLIATILSAQCTDKQVNGVTKILFKKYRTPQDYIKTSQEELEKDIYSTGFYRNKAKNIKELSKIIVNDFDSKVPDTMETLLTLPGVGRKTANIILSGGFGKIEGIAVDTHVKRIAFRLGLTANTDPEKIEKDLMKIIPKNDWDILTLLLIHHGRKICRARKPLCGECVLNKLCKSAFTFG</sequence>
<keyword evidence="7 13" id="KW-0411">Iron-sulfur</keyword>
<evidence type="ECO:0000256" key="4">
    <source>
        <dbReference type="ARBA" id="ARBA00022763"/>
    </source>
</evidence>
<evidence type="ECO:0000313" key="16">
    <source>
        <dbReference type="Proteomes" id="UP000050360"/>
    </source>
</evidence>
<evidence type="ECO:0000256" key="12">
    <source>
        <dbReference type="ARBA" id="ARBA00052915"/>
    </source>
</evidence>
<evidence type="ECO:0000256" key="9">
    <source>
        <dbReference type="ARBA" id="ARBA00023204"/>
    </source>
</evidence>
<dbReference type="InterPro" id="IPR003265">
    <property type="entry name" value="HhH-GPD_domain"/>
</dbReference>
<dbReference type="GO" id="GO:0051539">
    <property type="term" value="F:4 iron, 4 sulfur cluster binding"/>
    <property type="evidence" value="ECO:0007669"/>
    <property type="project" value="UniProtKB-UniRule"/>
</dbReference>
<keyword evidence="3 13" id="KW-0479">Metal-binding</keyword>
<evidence type="ECO:0000256" key="6">
    <source>
        <dbReference type="ARBA" id="ARBA00023004"/>
    </source>
</evidence>
<name>A0A0P8CFJ7_9EURY</name>
<dbReference type="PROSITE" id="PS00764">
    <property type="entry name" value="ENDONUCLEASE_III_1"/>
    <property type="match status" value="1"/>
</dbReference>
<dbReference type="InterPro" id="IPR003651">
    <property type="entry name" value="Endonuclease3_FeS-loop_motif"/>
</dbReference>
<evidence type="ECO:0000313" key="15">
    <source>
        <dbReference type="EMBL" id="KPQ41335.1"/>
    </source>
</evidence>
<dbReference type="InterPro" id="IPR004035">
    <property type="entry name" value="Endouclease-III_FeS-bd_BS"/>
</dbReference>
<dbReference type="SUPFAM" id="SSF48150">
    <property type="entry name" value="DNA-glycosylase"/>
    <property type="match status" value="1"/>
</dbReference>
<comment type="similarity">
    <text evidence="1 13">Belongs to the Nth/MutY family.</text>
</comment>
<comment type="cofactor">
    <cofactor evidence="13">
        <name>[4Fe-4S] cluster</name>
        <dbReference type="ChEBI" id="CHEBI:49883"/>
    </cofactor>
    <text evidence="13">Binds 1 [4Fe-4S] cluster.</text>
</comment>
<evidence type="ECO:0000256" key="5">
    <source>
        <dbReference type="ARBA" id="ARBA00022801"/>
    </source>
</evidence>
<evidence type="ECO:0000256" key="1">
    <source>
        <dbReference type="ARBA" id="ARBA00008343"/>
    </source>
</evidence>
<dbReference type="PROSITE" id="PS01155">
    <property type="entry name" value="ENDONUCLEASE_III_2"/>
    <property type="match status" value="1"/>
</dbReference>
<accession>A0A0P8CFJ7</accession>
<dbReference type="InterPro" id="IPR000445">
    <property type="entry name" value="HhH_motif"/>
</dbReference>
<dbReference type="Gene3D" id="1.10.1670.10">
    <property type="entry name" value="Helix-hairpin-Helix base-excision DNA repair enzymes (C-terminal)"/>
    <property type="match status" value="1"/>
</dbReference>
<keyword evidence="2 13" id="KW-0004">4Fe-4S</keyword>
<dbReference type="PANTHER" id="PTHR10359">
    <property type="entry name" value="A/G-SPECIFIC ADENINE GLYCOSYLASE/ENDONUCLEASE III"/>
    <property type="match status" value="1"/>
</dbReference>
<dbReference type="PATRIC" id="fig|1719120.3.peg.4490"/>
<dbReference type="NCBIfam" id="TIGR01083">
    <property type="entry name" value="nth"/>
    <property type="match status" value="1"/>
</dbReference>
<feature type="domain" description="HhH-GPD" evidence="14">
    <location>
        <begin position="38"/>
        <end position="186"/>
    </location>
</feature>
<dbReference type="Proteomes" id="UP000050360">
    <property type="component" value="Unassembled WGS sequence"/>
</dbReference>